<keyword evidence="3" id="KW-1185">Reference proteome</keyword>
<evidence type="ECO:0000313" key="3">
    <source>
        <dbReference type="Proteomes" id="UP000316921"/>
    </source>
</evidence>
<dbReference type="KEGG" id="pbap:Pla133_01880"/>
<dbReference type="AlphaFoldDB" id="A0A518BDR9"/>
<dbReference type="EMBL" id="CP036287">
    <property type="protein sequence ID" value="QDU65124.1"/>
    <property type="molecule type" value="Genomic_DNA"/>
</dbReference>
<dbReference type="InterPro" id="IPR049250">
    <property type="entry name" value="DUF6883"/>
</dbReference>
<sequence>MNADKIREYLLSDAHPVGRFKAAFFGGLGYSAGEWEVLAADLRGHAVENDASATETNEYGQKYEVRGRMAGPAGKIAVVVAVWIVLRGEDFPRFVTAFPGARS</sequence>
<evidence type="ECO:0000313" key="2">
    <source>
        <dbReference type="EMBL" id="QDU65124.1"/>
    </source>
</evidence>
<dbReference type="Proteomes" id="UP000316921">
    <property type="component" value="Chromosome"/>
</dbReference>
<accession>A0A518BDR9</accession>
<proteinExistence type="predicted"/>
<reference evidence="2 3" key="1">
    <citation type="submission" date="2019-02" db="EMBL/GenBank/DDBJ databases">
        <title>Deep-cultivation of Planctomycetes and their phenomic and genomic characterization uncovers novel biology.</title>
        <authorList>
            <person name="Wiegand S."/>
            <person name="Jogler M."/>
            <person name="Boedeker C."/>
            <person name="Pinto D."/>
            <person name="Vollmers J."/>
            <person name="Rivas-Marin E."/>
            <person name="Kohn T."/>
            <person name="Peeters S.H."/>
            <person name="Heuer A."/>
            <person name="Rast P."/>
            <person name="Oberbeckmann S."/>
            <person name="Bunk B."/>
            <person name="Jeske O."/>
            <person name="Meyerdierks A."/>
            <person name="Storesund J.E."/>
            <person name="Kallscheuer N."/>
            <person name="Luecker S."/>
            <person name="Lage O.M."/>
            <person name="Pohl T."/>
            <person name="Merkel B.J."/>
            <person name="Hornburger P."/>
            <person name="Mueller R.-W."/>
            <person name="Bruemmer F."/>
            <person name="Labrenz M."/>
            <person name="Spormann A.M."/>
            <person name="Op den Camp H."/>
            <person name="Overmann J."/>
            <person name="Amann R."/>
            <person name="Jetten M.S.M."/>
            <person name="Mascher T."/>
            <person name="Medema M.H."/>
            <person name="Devos D.P."/>
            <person name="Kaster A.-K."/>
            <person name="Ovreas L."/>
            <person name="Rohde M."/>
            <person name="Galperin M.Y."/>
            <person name="Jogler C."/>
        </authorList>
    </citation>
    <scope>NUCLEOTIDE SEQUENCE [LARGE SCALE GENOMIC DNA]</scope>
    <source>
        <strain evidence="2 3">Pla133</strain>
    </source>
</reference>
<dbReference type="Pfam" id="PF21814">
    <property type="entry name" value="DUF6883"/>
    <property type="match status" value="1"/>
</dbReference>
<organism evidence="2 3">
    <name type="scientific">Engelhardtia mirabilis</name>
    <dbReference type="NCBI Taxonomy" id="2528011"/>
    <lineage>
        <taxon>Bacteria</taxon>
        <taxon>Pseudomonadati</taxon>
        <taxon>Planctomycetota</taxon>
        <taxon>Planctomycetia</taxon>
        <taxon>Planctomycetia incertae sedis</taxon>
        <taxon>Engelhardtia</taxon>
    </lineage>
</organism>
<gene>
    <name evidence="2" type="ORF">Pla133_01880</name>
</gene>
<name>A0A518BDR9_9BACT</name>
<protein>
    <recommendedName>
        <fullName evidence="1">DUF6883 domain-containing protein</fullName>
    </recommendedName>
</protein>
<feature type="domain" description="DUF6883" evidence="1">
    <location>
        <begin position="2"/>
        <end position="100"/>
    </location>
</feature>
<evidence type="ECO:0000259" key="1">
    <source>
        <dbReference type="Pfam" id="PF21814"/>
    </source>
</evidence>